<gene>
    <name evidence="2" type="ORF">H8696_02930</name>
</gene>
<keyword evidence="3" id="KW-1185">Reference proteome</keyword>
<evidence type="ECO:0000313" key="3">
    <source>
        <dbReference type="Proteomes" id="UP000623172"/>
    </source>
</evidence>
<dbReference type="EMBL" id="JACRSR010000001">
    <property type="protein sequence ID" value="MBC8530793.1"/>
    <property type="molecule type" value="Genomic_DNA"/>
</dbReference>
<sequence length="63" mass="7017">MKRCQLEGTTLEIEAGGGERADILVPVIRECEAWLHFVQPAQCPKDAVSPKKDAQSEEVCYNK</sequence>
<protein>
    <submittedName>
        <fullName evidence="2">Uncharacterized protein</fullName>
    </submittedName>
</protein>
<evidence type="ECO:0000256" key="1">
    <source>
        <dbReference type="SAM" id="MobiDB-lite"/>
    </source>
</evidence>
<feature type="region of interest" description="Disordered" evidence="1">
    <location>
        <begin position="44"/>
        <end position="63"/>
    </location>
</feature>
<name>A0A926HP33_9FIRM</name>
<dbReference type="AlphaFoldDB" id="A0A926HP33"/>
<organism evidence="2 3">
    <name type="scientific">Gehongia tenuis</name>
    <dbReference type="NCBI Taxonomy" id="2763655"/>
    <lineage>
        <taxon>Bacteria</taxon>
        <taxon>Bacillati</taxon>
        <taxon>Bacillota</taxon>
        <taxon>Clostridia</taxon>
        <taxon>Christensenellales</taxon>
        <taxon>Christensenellaceae</taxon>
        <taxon>Gehongia</taxon>
    </lineage>
</organism>
<proteinExistence type="predicted"/>
<accession>A0A926HP33</accession>
<dbReference type="Proteomes" id="UP000623172">
    <property type="component" value="Unassembled WGS sequence"/>
</dbReference>
<comment type="caution">
    <text evidence="2">The sequence shown here is derived from an EMBL/GenBank/DDBJ whole genome shotgun (WGS) entry which is preliminary data.</text>
</comment>
<evidence type="ECO:0000313" key="2">
    <source>
        <dbReference type="EMBL" id="MBC8530793.1"/>
    </source>
</evidence>
<dbReference type="RefSeq" id="WP_249314783.1">
    <property type="nucleotide sequence ID" value="NZ_JACRSR010000001.1"/>
</dbReference>
<reference evidence="2" key="1">
    <citation type="submission" date="2020-08" db="EMBL/GenBank/DDBJ databases">
        <title>Genome public.</title>
        <authorList>
            <person name="Liu C."/>
            <person name="Sun Q."/>
        </authorList>
    </citation>
    <scope>NUCLEOTIDE SEQUENCE</scope>
    <source>
        <strain evidence="2">NSJ-53</strain>
    </source>
</reference>